<dbReference type="EMBL" id="JAXOVC010000002">
    <property type="protein sequence ID" value="KAK4505136.1"/>
    <property type="molecule type" value="Genomic_DNA"/>
</dbReference>
<evidence type="ECO:0000259" key="1">
    <source>
        <dbReference type="Pfam" id="PF12937"/>
    </source>
</evidence>
<comment type="caution">
    <text evidence="2">The sequence shown here is derived from an EMBL/GenBank/DDBJ whole genome shotgun (WGS) entry which is preliminary data.</text>
</comment>
<keyword evidence="3" id="KW-1185">Reference proteome</keyword>
<feature type="domain" description="F-box" evidence="1">
    <location>
        <begin position="9"/>
        <end position="52"/>
    </location>
</feature>
<proteinExistence type="predicted"/>
<dbReference type="InterPro" id="IPR032675">
    <property type="entry name" value="LRR_dom_sf"/>
</dbReference>
<reference evidence="2 3" key="1">
    <citation type="journal article" date="2023" name="G3 (Bethesda)">
        <title>A chromosome-level genome assembly of Zasmidium syzygii isolated from banana leaves.</title>
        <authorList>
            <person name="van Westerhoven A.C."/>
            <person name="Mehrabi R."/>
            <person name="Talebi R."/>
            <person name="Steentjes M.B.F."/>
            <person name="Corcolon B."/>
            <person name="Chong P.A."/>
            <person name="Kema G.H.J."/>
            <person name="Seidl M.F."/>
        </authorList>
    </citation>
    <scope>NUCLEOTIDE SEQUENCE [LARGE SCALE GENOMIC DNA]</scope>
    <source>
        <strain evidence="2 3">P124</strain>
    </source>
</reference>
<evidence type="ECO:0000313" key="3">
    <source>
        <dbReference type="Proteomes" id="UP001305779"/>
    </source>
</evidence>
<dbReference type="Proteomes" id="UP001305779">
    <property type="component" value="Unassembled WGS sequence"/>
</dbReference>
<name>A0ABR0EVB6_ZASCE</name>
<sequence length="529" mass="59971">MSSHKAAPRLPPEMLCRIVEYTPRPSDLKSLCLVTKEFRDAATPALYHTIVLDEKTTQWPKLRIGRGLLSVGNGGLAHKISDFANIPLDAATVTTLFTQQSRLQSLALGPIVADLDKHLQLNAFGLDRWSSLRELRIPTHIWNKSDLDAYGVIIKNAPQLSHLSIHCRQLMETNNGFIQSADAKKNDIFSRVFTGKDRNPLSSLHLDGVDLSVVAFNYPRYFDPCRLQELHISACTNWSFFLQTFAECFTETECNLRNFSVEVGIELDPVRVLEEFLCSFTGLEAFRYSDQRDGYSGEVAWGLLYCLEGHLSSLKQLTIVPGDGRNCEFREIVLEVECLEKISTRCTNLRQLGIVMPPTSTSGAHKHHSCYSRTLLKLLQLPSLRVLRILNWPETLDFPTVSPSYHLLERMDDEELVEELNMEIEEQVNNLHRSMFLQQMDIFAAGLLPQAFRAMRKTHDLPIVCFTGFKGNQILDDAGMEVSPDAACYVPVRHIDIFGAEAVTAQRVPLIDARYLEPENEILRWRHGD</sequence>
<evidence type="ECO:0000313" key="2">
    <source>
        <dbReference type="EMBL" id="KAK4505136.1"/>
    </source>
</evidence>
<dbReference type="SUPFAM" id="SSF52047">
    <property type="entry name" value="RNI-like"/>
    <property type="match status" value="1"/>
</dbReference>
<accession>A0ABR0EVB6</accession>
<dbReference type="InterPro" id="IPR001810">
    <property type="entry name" value="F-box_dom"/>
</dbReference>
<gene>
    <name evidence="2" type="ORF">PRZ48_003099</name>
</gene>
<dbReference type="Pfam" id="PF12937">
    <property type="entry name" value="F-box-like"/>
    <property type="match status" value="1"/>
</dbReference>
<dbReference type="Gene3D" id="3.80.10.10">
    <property type="entry name" value="Ribonuclease Inhibitor"/>
    <property type="match status" value="1"/>
</dbReference>
<organism evidence="2 3">
    <name type="scientific">Zasmidium cellare</name>
    <name type="common">Wine cellar mold</name>
    <name type="synonym">Racodium cellare</name>
    <dbReference type="NCBI Taxonomy" id="395010"/>
    <lineage>
        <taxon>Eukaryota</taxon>
        <taxon>Fungi</taxon>
        <taxon>Dikarya</taxon>
        <taxon>Ascomycota</taxon>
        <taxon>Pezizomycotina</taxon>
        <taxon>Dothideomycetes</taxon>
        <taxon>Dothideomycetidae</taxon>
        <taxon>Mycosphaerellales</taxon>
        <taxon>Mycosphaerellaceae</taxon>
        <taxon>Zasmidium</taxon>
    </lineage>
</organism>
<protein>
    <recommendedName>
        <fullName evidence="1">F-box domain-containing protein</fullName>
    </recommendedName>
</protein>